<proteinExistence type="predicted"/>
<reference evidence="2" key="1">
    <citation type="journal article" date="2023" name="Int. J. Syst. Evol. Microbiol.">
        <title>Mesoterricola silvestris gen. nov., sp. nov., Mesoterricola sediminis sp. nov., Geothrix oryzae sp. nov., Geothrix edaphica sp. nov., Geothrix rubra sp. nov., and Geothrix limicola sp. nov., six novel members of Acidobacteriota isolated from soils.</title>
        <authorList>
            <person name="Itoh H."/>
            <person name="Sugisawa Y."/>
            <person name="Mise K."/>
            <person name="Xu Z."/>
            <person name="Kuniyasu M."/>
            <person name="Ushijima N."/>
            <person name="Kawano K."/>
            <person name="Kobayashi E."/>
            <person name="Shiratori Y."/>
            <person name="Masuda Y."/>
            <person name="Senoo K."/>
        </authorList>
    </citation>
    <scope>NUCLEOTIDE SEQUENCE [LARGE SCALE GENOMIC DNA]</scope>
    <source>
        <strain evidence="2">W79</strain>
    </source>
</reference>
<sequence length="286" mass="32048">MSPAPSIPSTLWRVLAAVGLLALWGRGPLQAREPIQAVLAINVAEETYIGVQGERPPSRWYSGAKDPGEDDFLMINPCLHHPFEVRVSGYAVTDEDLGESLLMAFPAPVQWSIEYLDRGRVVHRRPVSFTRPAKAANLLRIMLRHQALKAQEASLGHSWIWRQFGRFKAHPEAALAAARDSCSAFNCYTFIHFVHFSEILWLRPQFDAPKWHELSGEDPLHFGDLVQLESDDPALGDHFAMSLGGGLFLSKLGNSLDFLITNLDEVRRLYETPLADPLGVRVYRAN</sequence>
<accession>A0AA48K8S8</accession>
<protein>
    <submittedName>
        <fullName evidence="1">Uncharacterized protein</fullName>
    </submittedName>
</protein>
<gene>
    <name evidence="1" type="ORF">METEAL_24230</name>
</gene>
<dbReference type="AlphaFoldDB" id="A0AA48K8S8"/>
<organism evidence="1 2">
    <name type="scientific">Mesoterricola silvestris</name>
    <dbReference type="NCBI Taxonomy" id="2927979"/>
    <lineage>
        <taxon>Bacteria</taxon>
        <taxon>Pseudomonadati</taxon>
        <taxon>Acidobacteriota</taxon>
        <taxon>Holophagae</taxon>
        <taxon>Holophagales</taxon>
        <taxon>Holophagaceae</taxon>
        <taxon>Mesoterricola</taxon>
    </lineage>
</organism>
<dbReference type="EMBL" id="AP027080">
    <property type="protein sequence ID" value="BDU73249.1"/>
    <property type="molecule type" value="Genomic_DNA"/>
</dbReference>
<name>A0AA48K8S8_9BACT</name>
<dbReference type="Proteomes" id="UP001238179">
    <property type="component" value="Chromosome"/>
</dbReference>
<keyword evidence="2" id="KW-1185">Reference proteome</keyword>
<evidence type="ECO:0000313" key="2">
    <source>
        <dbReference type="Proteomes" id="UP001238179"/>
    </source>
</evidence>
<evidence type="ECO:0000313" key="1">
    <source>
        <dbReference type="EMBL" id="BDU73249.1"/>
    </source>
</evidence>
<dbReference type="KEGG" id="msil:METEAL_24230"/>
<dbReference type="RefSeq" id="WP_316411897.1">
    <property type="nucleotide sequence ID" value="NZ_AP027080.1"/>
</dbReference>